<keyword evidence="4 5" id="KW-0732">Signal</keyword>
<keyword evidence="3" id="KW-0813">Transport</keyword>
<feature type="signal peptide" evidence="5">
    <location>
        <begin position="1"/>
        <end position="30"/>
    </location>
</feature>
<evidence type="ECO:0000256" key="2">
    <source>
        <dbReference type="ARBA" id="ARBA00008520"/>
    </source>
</evidence>
<comment type="caution">
    <text evidence="6">The sequence shown here is derived from an EMBL/GenBank/DDBJ whole genome shotgun (WGS) entry which is preliminary data.</text>
</comment>
<sequence>MNHPRATTDRRTFLGLALAGAAAVPLASCAPGGGGSSSATTSAGASVTTDASALGNVTIAQMDTWTDKTSLQAQWIVKVNAAFTQKYPNLKVKRTSGTFDDINKTLKLKLSDPSAPDVVPANNGWQGIGTLAKAGLIKNLTPWVAAYGWDKRIPATIARQHQVTPDGKSIGKGDFFGIPMAQGGFITIYYNRSKLAKLGVSVPTTFDAFQDALAKAKAGGEIPMMIGTQDQWLSTTTLFALMCNYAETQKISDFVYGVGGTAADTGMKEAATTYQAWAKAGYFPKNFAGTPSADSGTAFVGGSGVFYFYYSDSLPFQTEAKSNAFGTFLLPTQGDLRAVGASNQNFSIASNSKHADAAALWLDFVSSRAAGELAVQTGIMPFLDTFEATADTGPLLKDELGELAGVQKSDGFVPYFDWATPTMLDTMGAQCQLLLAGKITPEQLVAACQKDYDAFQKSQG</sequence>
<reference evidence="6 7" key="1">
    <citation type="journal article" date="2013" name="ISME J.">
        <title>A metabolic model for members of the genus Tetrasphaera involved in enhanced biological phosphorus removal.</title>
        <authorList>
            <person name="Kristiansen R."/>
            <person name="Nguyen H.T.T."/>
            <person name="Saunders A.M."/>
            <person name="Nielsen J.L."/>
            <person name="Wimmer R."/>
            <person name="Le V.Q."/>
            <person name="McIlroy S.J."/>
            <person name="Petrovski S."/>
            <person name="Seviour R.J."/>
            <person name="Calteau A."/>
            <person name="Nielsen K.L."/>
            <person name="Nielsen P.H."/>
        </authorList>
    </citation>
    <scope>NUCLEOTIDE SEQUENCE [LARGE SCALE GENOMIC DNA]</scope>
    <source>
        <strain evidence="6 7">T1-X7</strain>
    </source>
</reference>
<evidence type="ECO:0000256" key="1">
    <source>
        <dbReference type="ARBA" id="ARBA00004196"/>
    </source>
</evidence>
<proteinExistence type="inferred from homology"/>
<dbReference type="InterPro" id="IPR050490">
    <property type="entry name" value="Bact_solute-bd_prot1"/>
</dbReference>
<dbReference type="InterPro" id="IPR006059">
    <property type="entry name" value="SBP"/>
</dbReference>
<evidence type="ECO:0000313" key="7">
    <source>
        <dbReference type="Proteomes" id="UP000035721"/>
    </source>
</evidence>
<organism evidence="6 7">
    <name type="scientific">Nostocoides japonicum T1-X7</name>
    <dbReference type="NCBI Taxonomy" id="1194083"/>
    <lineage>
        <taxon>Bacteria</taxon>
        <taxon>Bacillati</taxon>
        <taxon>Actinomycetota</taxon>
        <taxon>Actinomycetes</taxon>
        <taxon>Micrococcales</taxon>
        <taxon>Intrasporangiaceae</taxon>
        <taxon>Nostocoides</taxon>
    </lineage>
</organism>
<dbReference type="PANTHER" id="PTHR43649:SF31">
    <property type="entry name" value="SN-GLYCEROL-3-PHOSPHATE-BINDING PERIPLASMIC PROTEIN UGPB"/>
    <property type="match status" value="1"/>
</dbReference>
<dbReference type="RefSeq" id="WP_048552680.1">
    <property type="nucleotide sequence ID" value="NZ_HF570958.1"/>
</dbReference>
<dbReference type="GO" id="GO:0030313">
    <property type="term" value="C:cell envelope"/>
    <property type="evidence" value="ECO:0007669"/>
    <property type="project" value="UniProtKB-SubCell"/>
</dbReference>
<feature type="chain" id="PRO_5038806551" evidence="5">
    <location>
        <begin position="31"/>
        <end position="460"/>
    </location>
</feature>
<evidence type="ECO:0000256" key="5">
    <source>
        <dbReference type="SAM" id="SignalP"/>
    </source>
</evidence>
<dbReference type="EMBL" id="CAJB01000005">
    <property type="protein sequence ID" value="CCH76044.1"/>
    <property type="molecule type" value="Genomic_DNA"/>
</dbReference>
<dbReference type="STRING" id="1194083.BN12_1020009"/>
<keyword evidence="7" id="KW-1185">Reference proteome</keyword>
<dbReference type="PANTHER" id="PTHR43649">
    <property type="entry name" value="ARABINOSE-BINDING PROTEIN-RELATED"/>
    <property type="match status" value="1"/>
</dbReference>
<evidence type="ECO:0000256" key="4">
    <source>
        <dbReference type="ARBA" id="ARBA00022729"/>
    </source>
</evidence>
<name>A0A077LVM4_9MICO</name>
<dbReference type="InterPro" id="IPR006311">
    <property type="entry name" value="TAT_signal"/>
</dbReference>
<comment type="similarity">
    <text evidence="2">Belongs to the bacterial solute-binding protein 1 family.</text>
</comment>
<evidence type="ECO:0000256" key="3">
    <source>
        <dbReference type="ARBA" id="ARBA00022448"/>
    </source>
</evidence>
<dbReference type="PROSITE" id="PS51318">
    <property type="entry name" value="TAT"/>
    <property type="match status" value="1"/>
</dbReference>
<evidence type="ECO:0000313" key="6">
    <source>
        <dbReference type="EMBL" id="CCH76044.1"/>
    </source>
</evidence>
<gene>
    <name evidence="6" type="ORF">BN12_1020009</name>
</gene>
<dbReference type="Gene3D" id="3.40.190.10">
    <property type="entry name" value="Periplasmic binding protein-like II"/>
    <property type="match status" value="2"/>
</dbReference>
<comment type="subcellular location">
    <subcellularLocation>
        <location evidence="1">Cell envelope</location>
    </subcellularLocation>
</comment>
<protein>
    <submittedName>
        <fullName evidence="6">Putative Sugar ABC transporter substrate-binding protein</fullName>
    </submittedName>
</protein>
<dbReference type="Pfam" id="PF01547">
    <property type="entry name" value="SBP_bac_1"/>
    <property type="match status" value="1"/>
</dbReference>
<dbReference type="SUPFAM" id="SSF53850">
    <property type="entry name" value="Periplasmic binding protein-like II"/>
    <property type="match status" value="1"/>
</dbReference>
<accession>A0A077LVM4</accession>
<dbReference type="AlphaFoldDB" id="A0A077LVM4"/>
<dbReference type="Proteomes" id="UP000035721">
    <property type="component" value="Unassembled WGS sequence"/>
</dbReference>